<feature type="transmembrane region" description="Helical" evidence="6">
    <location>
        <begin position="448"/>
        <end position="467"/>
    </location>
</feature>
<dbReference type="PANTHER" id="PTHR21143:SF121">
    <property type="entry name" value="GUSTATORY AND ODORANT RECEPTOR 21A"/>
    <property type="match status" value="1"/>
</dbReference>
<keyword evidence="7" id="KW-1185">Reference proteome</keyword>
<keyword evidence="4 6" id="KW-0472">Membrane</keyword>
<feature type="transmembrane region" description="Helical" evidence="6">
    <location>
        <begin position="118"/>
        <end position="140"/>
    </location>
</feature>
<feature type="transmembrane region" description="Helical" evidence="6">
    <location>
        <begin position="208"/>
        <end position="229"/>
    </location>
</feature>
<dbReference type="GO" id="GO:0030425">
    <property type="term" value="C:dendrite"/>
    <property type="evidence" value="ECO:0007669"/>
    <property type="project" value="TreeGrafter"/>
</dbReference>
<dbReference type="Proteomes" id="UP000887566">
    <property type="component" value="Unplaced"/>
</dbReference>
<keyword evidence="3 6" id="KW-1133">Transmembrane helix</keyword>
<evidence type="ECO:0000256" key="5">
    <source>
        <dbReference type="ARBA" id="ARBA00023170"/>
    </source>
</evidence>
<dbReference type="GO" id="GO:0016020">
    <property type="term" value="C:membrane"/>
    <property type="evidence" value="ECO:0007669"/>
    <property type="project" value="UniProtKB-SubCell"/>
</dbReference>
<feature type="transmembrane region" description="Helical" evidence="6">
    <location>
        <begin position="371"/>
        <end position="393"/>
    </location>
</feature>
<dbReference type="Pfam" id="PF08395">
    <property type="entry name" value="7tm_7"/>
    <property type="match status" value="1"/>
</dbReference>
<evidence type="ECO:0000256" key="3">
    <source>
        <dbReference type="ARBA" id="ARBA00022989"/>
    </source>
</evidence>
<proteinExistence type="predicted"/>
<evidence type="ECO:0000313" key="8">
    <source>
        <dbReference type="WBParaSite" id="PSAMB.scaffold3216size19222.g20696.t1"/>
    </source>
</evidence>
<protein>
    <submittedName>
        <fullName evidence="8">Gustatory receptor</fullName>
    </submittedName>
</protein>
<evidence type="ECO:0000256" key="6">
    <source>
        <dbReference type="SAM" id="Phobius"/>
    </source>
</evidence>
<feature type="transmembrane region" description="Helical" evidence="6">
    <location>
        <begin position="249"/>
        <end position="268"/>
    </location>
</feature>
<reference evidence="8" key="1">
    <citation type="submission" date="2022-11" db="UniProtKB">
        <authorList>
            <consortium name="WormBaseParasite"/>
        </authorList>
    </citation>
    <scope>IDENTIFICATION</scope>
</reference>
<name>A0A914W4G8_9BILA</name>
<evidence type="ECO:0000256" key="2">
    <source>
        <dbReference type="ARBA" id="ARBA00022692"/>
    </source>
</evidence>
<feature type="transmembrane region" description="Helical" evidence="6">
    <location>
        <begin position="321"/>
        <end position="340"/>
    </location>
</feature>
<comment type="subcellular location">
    <subcellularLocation>
        <location evidence="1">Membrane</location>
        <topology evidence="1">Multi-pass membrane protein</topology>
    </subcellularLocation>
</comment>
<dbReference type="GO" id="GO:0043025">
    <property type="term" value="C:neuronal cell body"/>
    <property type="evidence" value="ECO:0007669"/>
    <property type="project" value="TreeGrafter"/>
</dbReference>
<evidence type="ECO:0000256" key="1">
    <source>
        <dbReference type="ARBA" id="ARBA00004141"/>
    </source>
</evidence>
<feature type="transmembrane region" description="Helical" evidence="6">
    <location>
        <begin position="152"/>
        <end position="179"/>
    </location>
</feature>
<dbReference type="GO" id="GO:0030424">
    <property type="term" value="C:axon"/>
    <property type="evidence" value="ECO:0007669"/>
    <property type="project" value="TreeGrafter"/>
</dbReference>
<evidence type="ECO:0000256" key="4">
    <source>
        <dbReference type="ARBA" id="ARBA00023136"/>
    </source>
</evidence>
<dbReference type="PANTHER" id="PTHR21143">
    <property type="entry name" value="INVERTEBRATE GUSTATORY RECEPTOR"/>
    <property type="match status" value="1"/>
</dbReference>
<sequence length="487" mass="54887">MAFATAALINRHRSLHLQSSNGCSSDVHNSQQSNDVFNRQTDYVVDYRFDGHRPSMSATETYPLTLVVNRSGMVGGGGGCKFVSVTRRLRFVLLLLRFLCFFPARVRGKGCTSSPVVTVILLISSLAMATVNLALFGYTARISWLYKTHFGMLHASTVSSIITGVKPLINCVSFFVFLINLKAHKTLLKQLNSVDASFRSAFGQTPNITLMSAVMLTICALAFVIPASVRGVEFCLMGERLGDKKLADISLILVPMLSVWNIVPLVYYNLMNCIVRCWCRILTQALRSERRTKRYDLRFYYKHFLKISTVQDCISNVFNPFILFSLGWTLFCLCLTIYFITQATSSMDEPVGTLRNAAQQQMWRKIVRFNLVWSSLQIMVAVGYIVTICGTGTKTNEETRRVLSTVLSLVPDVETEEDRFQVTCFVHKTNTQYMWGMTVWRTFPLERGGFFTLVSLIVTYSFLLLKLKSSAIPTSERADIIINATQS</sequence>
<organism evidence="7 8">
    <name type="scientific">Plectus sambesii</name>
    <dbReference type="NCBI Taxonomy" id="2011161"/>
    <lineage>
        <taxon>Eukaryota</taxon>
        <taxon>Metazoa</taxon>
        <taxon>Ecdysozoa</taxon>
        <taxon>Nematoda</taxon>
        <taxon>Chromadorea</taxon>
        <taxon>Plectida</taxon>
        <taxon>Plectina</taxon>
        <taxon>Plectoidea</taxon>
        <taxon>Plectidae</taxon>
        <taxon>Plectus</taxon>
    </lineage>
</organism>
<accession>A0A914W4G8</accession>
<dbReference type="InterPro" id="IPR013604">
    <property type="entry name" value="7TM_chemorcpt"/>
</dbReference>
<keyword evidence="5" id="KW-0675">Receptor</keyword>
<keyword evidence="2 6" id="KW-0812">Transmembrane</keyword>
<evidence type="ECO:0000313" key="7">
    <source>
        <dbReference type="Proteomes" id="UP000887566"/>
    </source>
</evidence>
<dbReference type="GO" id="GO:0050909">
    <property type="term" value="P:sensory perception of taste"/>
    <property type="evidence" value="ECO:0007669"/>
    <property type="project" value="InterPro"/>
</dbReference>
<dbReference type="AlphaFoldDB" id="A0A914W4G8"/>
<dbReference type="WBParaSite" id="PSAMB.scaffold3216size19222.g20696.t1">
    <property type="protein sequence ID" value="PSAMB.scaffold3216size19222.g20696.t1"/>
    <property type="gene ID" value="PSAMB.scaffold3216size19222.g20696"/>
</dbReference>